<sequence length="392" mass="43968">MKSSLRLFQRSIVNNLIHRYASTEGTISADFNKAKSRLESSSVEVENETKLKLYALYKQSTVGVCKTGKPGLTDFIGRAKWTAWSNLGQMSQEEAQKQYVQTVEQIVSSSKAQNEKESMSKTDDKSNSSSSEHIQLLKKSPTHWEIVLNRPEKYNAITRPMYEKIIEIFDQAAEDKELVLLSIAAKGKFYSSGTDLADFAKMATSTTTDLKASVERGQAMLETFIGKFIDFPKIVIAFINGPAVGISVSTLGLLDGVYASSSATFSLPFTRTAQSAEGCSSLIFPSLMGSLHAKDVLLFDRKLTAEQAEQRGLVTRVINEKNFEEEKDKICQHILSLPKGSLLTSKLLLQKWTKETLHRVNKDEVETLKQRWLTDEFVQAMMEFMRGRKKSK</sequence>
<keyword evidence="2" id="KW-0576">Peroxisome</keyword>
<organism evidence="7 9">
    <name type="scientific">Adineta ricciae</name>
    <name type="common">Rotifer</name>
    <dbReference type="NCBI Taxonomy" id="249248"/>
    <lineage>
        <taxon>Eukaryota</taxon>
        <taxon>Metazoa</taxon>
        <taxon>Spiralia</taxon>
        <taxon>Gnathifera</taxon>
        <taxon>Rotifera</taxon>
        <taxon>Eurotatoria</taxon>
        <taxon>Bdelloidea</taxon>
        <taxon>Adinetida</taxon>
        <taxon>Adinetidae</taxon>
        <taxon>Adineta</taxon>
    </lineage>
</organism>
<dbReference type="Pfam" id="PF00887">
    <property type="entry name" value="ACBP"/>
    <property type="match status" value="1"/>
</dbReference>
<dbReference type="Proteomes" id="UP000663852">
    <property type="component" value="Unassembled WGS sequence"/>
</dbReference>
<protein>
    <recommendedName>
        <fullName evidence="5">ACB domain-containing protein</fullName>
    </recommendedName>
</protein>
<dbReference type="Pfam" id="PF00378">
    <property type="entry name" value="ECH_1"/>
    <property type="match status" value="1"/>
</dbReference>
<dbReference type="AlphaFoldDB" id="A0A814ZBI5"/>
<dbReference type="EMBL" id="CAJNOR010000606">
    <property type="protein sequence ID" value="CAF0960453.1"/>
    <property type="molecule type" value="Genomic_DNA"/>
</dbReference>
<dbReference type="InterPro" id="IPR035984">
    <property type="entry name" value="Acyl-CoA-binding_sf"/>
</dbReference>
<dbReference type="Gene3D" id="1.10.12.10">
    <property type="entry name" value="Lyase 2-enoyl-coa Hydratase, Chain A, domain 2"/>
    <property type="match status" value="1"/>
</dbReference>
<evidence type="ECO:0000313" key="7">
    <source>
        <dbReference type="EMBL" id="CAF1239525.1"/>
    </source>
</evidence>
<evidence type="ECO:0000256" key="1">
    <source>
        <dbReference type="ARBA" id="ARBA00004275"/>
    </source>
</evidence>
<gene>
    <name evidence="7" type="ORF">EDS130_LOCUS27383</name>
    <name evidence="6" type="ORF">XAT740_LOCUS11151</name>
</gene>
<dbReference type="PROSITE" id="PS51228">
    <property type="entry name" value="ACB_2"/>
    <property type="match status" value="1"/>
</dbReference>
<dbReference type="Gene3D" id="3.90.226.10">
    <property type="entry name" value="2-enoyl-CoA Hydratase, Chain A, domain 1"/>
    <property type="match status" value="1"/>
</dbReference>
<evidence type="ECO:0000256" key="3">
    <source>
        <dbReference type="ARBA" id="ARBA00023235"/>
    </source>
</evidence>
<dbReference type="GO" id="GO:0000062">
    <property type="term" value="F:fatty-acyl-CoA binding"/>
    <property type="evidence" value="ECO:0007669"/>
    <property type="project" value="InterPro"/>
</dbReference>
<dbReference type="EMBL" id="CAJNOJ010000172">
    <property type="protein sequence ID" value="CAF1239525.1"/>
    <property type="molecule type" value="Genomic_DNA"/>
</dbReference>
<dbReference type="InterPro" id="IPR014352">
    <property type="entry name" value="FERM/acyl-CoA-bd_prot_sf"/>
</dbReference>
<evidence type="ECO:0000259" key="5">
    <source>
        <dbReference type="PROSITE" id="PS51228"/>
    </source>
</evidence>
<dbReference type="InterPro" id="IPR014748">
    <property type="entry name" value="Enoyl-CoA_hydra_C"/>
</dbReference>
<dbReference type="OrthoDB" id="409763at2759"/>
<dbReference type="SUPFAM" id="SSF52096">
    <property type="entry name" value="ClpP/crotonase"/>
    <property type="match status" value="1"/>
</dbReference>
<feature type="compositionally biased region" description="Basic and acidic residues" evidence="4">
    <location>
        <begin position="113"/>
        <end position="126"/>
    </location>
</feature>
<reference evidence="7" key="1">
    <citation type="submission" date="2021-02" db="EMBL/GenBank/DDBJ databases">
        <authorList>
            <person name="Nowell W R."/>
        </authorList>
    </citation>
    <scope>NUCLEOTIDE SEQUENCE</scope>
</reference>
<dbReference type="GO" id="GO:0005777">
    <property type="term" value="C:peroxisome"/>
    <property type="evidence" value="ECO:0007669"/>
    <property type="project" value="UniProtKB-SubCell"/>
</dbReference>
<accession>A0A814ZBI5</accession>
<dbReference type="PANTHER" id="PTHR43684:SF1">
    <property type="entry name" value="ENOYL-COA DELTA ISOMERASE 2"/>
    <property type="match status" value="1"/>
</dbReference>
<dbReference type="GO" id="GO:0004165">
    <property type="term" value="F:delta(3)-delta(2)-enoyl-CoA isomerase activity"/>
    <property type="evidence" value="ECO:0007669"/>
    <property type="project" value="UniProtKB-ARBA"/>
</dbReference>
<dbReference type="InterPro" id="IPR029045">
    <property type="entry name" value="ClpP/crotonase-like_dom_sf"/>
</dbReference>
<evidence type="ECO:0000313" key="8">
    <source>
        <dbReference type="Proteomes" id="UP000663828"/>
    </source>
</evidence>
<proteinExistence type="predicted"/>
<comment type="subcellular location">
    <subcellularLocation>
        <location evidence="1">Peroxisome</location>
    </subcellularLocation>
</comment>
<dbReference type="SUPFAM" id="SSF47027">
    <property type="entry name" value="Acyl-CoA binding protein"/>
    <property type="match status" value="1"/>
</dbReference>
<feature type="domain" description="ACB" evidence="5">
    <location>
        <begin position="27"/>
        <end position="112"/>
    </location>
</feature>
<dbReference type="PRINTS" id="PR00689">
    <property type="entry name" value="ACOABINDINGP"/>
</dbReference>
<name>A0A814ZBI5_ADIRI</name>
<dbReference type="Gene3D" id="1.20.80.10">
    <property type="match status" value="1"/>
</dbReference>
<keyword evidence="8" id="KW-1185">Reference proteome</keyword>
<dbReference type="PANTHER" id="PTHR43684">
    <property type="match status" value="1"/>
</dbReference>
<evidence type="ECO:0000313" key="9">
    <source>
        <dbReference type="Proteomes" id="UP000663852"/>
    </source>
</evidence>
<dbReference type="InterPro" id="IPR051053">
    <property type="entry name" value="ECH/Chromodomain_protein"/>
</dbReference>
<dbReference type="InterPro" id="IPR001753">
    <property type="entry name" value="Enoyl-CoA_hydra/iso"/>
</dbReference>
<dbReference type="CDD" id="cd06558">
    <property type="entry name" value="crotonase-like"/>
    <property type="match status" value="1"/>
</dbReference>
<dbReference type="InterPro" id="IPR000582">
    <property type="entry name" value="Acyl-CoA-binding_protein"/>
</dbReference>
<dbReference type="Proteomes" id="UP000663828">
    <property type="component" value="Unassembled WGS sequence"/>
</dbReference>
<keyword evidence="3" id="KW-0413">Isomerase</keyword>
<evidence type="ECO:0000256" key="4">
    <source>
        <dbReference type="SAM" id="MobiDB-lite"/>
    </source>
</evidence>
<feature type="region of interest" description="Disordered" evidence="4">
    <location>
        <begin position="110"/>
        <end position="136"/>
    </location>
</feature>
<evidence type="ECO:0000256" key="2">
    <source>
        <dbReference type="ARBA" id="ARBA00023140"/>
    </source>
</evidence>
<evidence type="ECO:0000313" key="6">
    <source>
        <dbReference type="EMBL" id="CAF0960453.1"/>
    </source>
</evidence>
<comment type="caution">
    <text evidence="7">The sequence shown here is derived from an EMBL/GenBank/DDBJ whole genome shotgun (WGS) entry which is preliminary data.</text>
</comment>